<dbReference type="PROSITE" id="PS50893">
    <property type="entry name" value="ABC_TRANSPORTER_2"/>
    <property type="match status" value="1"/>
</dbReference>
<dbReference type="SMART" id="SM00382">
    <property type="entry name" value="AAA"/>
    <property type="match status" value="1"/>
</dbReference>
<dbReference type="EMBL" id="SMFP01000020">
    <property type="protein sequence ID" value="TDE34359.1"/>
    <property type="molecule type" value="Genomic_DNA"/>
</dbReference>
<dbReference type="GO" id="GO:0005524">
    <property type="term" value="F:ATP binding"/>
    <property type="evidence" value="ECO:0007669"/>
    <property type="project" value="UniProtKB-KW"/>
</dbReference>
<dbReference type="InterPro" id="IPR003439">
    <property type="entry name" value="ABC_transporter-like_ATP-bd"/>
</dbReference>
<evidence type="ECO:0000259" key="6">
    <source>
        <dbReference type="PROSITE" id="PS50893"/>
    </source>
</evidence>
<dbReference type="Gene3D" id="3.40.50.300">
    <property type="entry name" value="P-loop containing nucleotide triphosphate hydrolases"/>
    <property type="match status" value="1"/>
</dbReference>
<dbReference type="GO" id="GO:0015833">
    <property type="term" value="P:peptide transport"/>
    <property type="evidence" value="ECO:0007669"/>
    <property type="project" value="InterPro"/>
</dbReference>
<dbReference type="AlphaFoldDB" id="A0A4R5EIP4"/>
<dbReference type="InterPro" id="IPR017871">
    <property type="entry name" value="ABC_transporter-like_CS"/>
</dbReference>
<dbReference type="InterPro" id="IPR050319">
    <property type="entry name" value="ABC_transp_ATP-bind"/>
</dbReference>
<dbReference type="PANTHER" id="PTHR43776:SF7">
    <property type="entry name" value="D,D-DIPEPTIDE TRANSPORT ATP-BINDING PROTEIN DDPF-RELATED"/>
    <property type="match status" value="1"/>
</dbReference>
<dbReference type="InterPro" id="IPR013563">
    <property type="entry name" value="Oligopep_ABC_C"/>
</dbReference>
<dbReference type="NCBIfam" id="TIGR01727">
    <property type="entry name" value="oligo_HPY"/>
    <property type="match status" value="1"/>
</dbReference>
<dbReference type="GO" id="GO:0016887">
    <property type="term" value="F:ATP hydrolysis activity"/>
    <property type="evidence" value="ECO:0007669"/>
    <property type="project" value="InterPro"/>
</dbReference>
<dbReference type="InterPro" id="IPR003593">
    <property type="entry name" value="AAA+_ATPase"/>
</dbReference>
<sequence>MSALLQARDLVRCYEGPKSLFGKSPAVRAVDGVNLTLRPGETLGIVGESGSGKSTLGRMLLGIDPPTSGTVAFDGEAMPPLQSPRWRALRAQMQLVYQDPLAALDRRLTIADQIGEPLEIHRLAKGAERSERVRDLMAQVGLRQDQGDRYPHELSGGQRQRVVIARALATSPRLLVCDEPVSALDVSIQAQVVNLLRDLQESHGIAMVFISHDLKVVRNICDHVAVMYLGRIVEEASSDEIFAHPLHPYTRALVSSVPIPGKPLTGRILLKGEPPNPAQRPAGCAFHPRCGSAKPACHVAAPPLEPVALARRAACHLLVSPQDHAA</sequence>
<dbReference type="Proteomes" id="UP000294662">
    <property type="component" value="Unassembled WGS sequence"/>
</dbReference>
<dbReference type="FunFam" id="3.40.50.300:FF:000016">
    <property type="entry name" value="Oligopeptide ABC transporter ATP-binding component"/>
    <property type="match status" value="1"/>
</dbReference>
<keyword evidence="5 7" id="KW-0067">ATP-binding</keyword>
<keyword evidence="8" id="KW-1185">Reference proteome</keyword>
<organism evidence="7 8">
    <name type="scientific">Antarcticimicrobium sediminis</name>
    <dbReference type="NCBI Taxonomy" id="2546227"/>
    <lineage>
        <taxon>Bacteria</taxon>
        <taxon>Pseudomonadati</taxon>
        <taxon>Pseudomonadota</taxon>
        <taxon>Alphaproteobacteria</taxon>
        <taxon>Rhodobacterales</taxon>
        <taxon>Paracoccaceae</taxon>
        <taxon>Antarcticimicrobium</taxon>
    </lineage>
</organism>
<protein>
    <submittedName>
        <fullName evidence="7">ABC transporter ATP-binding protein</fullName>
    </submittedName>
</protein>
<dbReference type="SUPFAM" id="SSF52540">
    <property type="entry name" value="P-loop containing nucleoside triphosphate hydrolases"/>
    <property type="match status" value="1"/>
</dbReference>
<feature type="domain" description="ABC transporter" evidence="6">
    <location>
        <begin position="5"/>
        <end position="254"/>
    </location>
</feature>
<evidence type="ECO:0000256" key="4">
    <source>
        <dbReference type="ARBA" id="ARBA00022741"/>
    </source>
</evidence>
<dbReference type="GO" id="GO:0005886">
    <property type="term" value="C:plasma membrane"/>
    <property type="evidence" value="ECO:0007669"/>
    <property type="project" value="UniProtKB-SubCell"/>
</dbReference>
<dbReference type="PANTHER" id="PTHR43776">
    <property type="entry name" value="TRANSPORT ATP-BINDING PROTEIN"/>
    <property type="match status" value="1"/>
</dbReference>
<evidence type="ECO:0000256" key="2">
    <source>
        <dbReference type="ARBA" id="ARBA00005417"/>
    </source>
</evidence>
<keyword evidence="4" id="KW-0547">Nucleotide-binding</keyword>
<evidence type="ECO:0000256" key="3">
    <source>
        <dbReference type="ARBA" id="ARBA00022448"/>
    </source>
</evidence>
<dbReference type="RefSeq" id="WP_132831320.1">
    <property type="nucleotide sequence ID" value="NZ_SMFP01000020.1"/>
</dbReference>
<dbReference type="GO" id="GO:0055085">
    <property type="term" value="P:transmembrane transport"/>
    <property type="evidence" value="ECO:0007669"/>
    <property type="project" value="UniProtKB-ARBA"/>
</dbReference>
<comment type="caution">
    <text evidence="7">The sequence shown here is derived from an EMBL/GenBank/DDBJ whole genome shotgun (WGS) entry which is preliminary data.</text>
</comment>
<dbReference type="InterPro" id="IPR027417">
    <property type="entry name" value="P-loop_NTPase"/>
</dbReference>
<name>A0A4R5EIP4_9RHOB</name>
<dbReference type="CDD" id="cd03257">
    <property type="entry name" value="ABC_NikE_OppD_transporters"/>
    <property type="match status" value="1"/>
</dbReference>
<gene>
    <name evidence="7" type="ORF">E1B25_19825</name>
</gene>
<dbReference type="Pfam" id="PF08352">
    <property type="entry name" value="oligo_HPY"/>
    <property type="match status" value="1"/>
</dbReference>
<dbReference type="Pfam" id="PF00005">
    <property type="entry name" value="ABC_tran"/>
    <property type="match status" value="1"/>
</dbReference>
<proteinExistence type="inferred from homology"/>
<comment type="subcellular location">
    <subcellularLocation>
        <location evidence="1">Cell inner membrane</location>
        <topology evidence="1">Peripheral membrane protein</topology>
    </subcellularLocation>
</comment>
<keyword evidence="3" id="KW-0813">Transport</keyword>
<evidence type="ECO:0000256" key="1">
    <source>
        <dbReference type="ARBA" id="ARBA00004417"/>
    </source>
</evidence>
<evidence type="ECO:0000313" key="7">
    <source>
        <dbReference type="EMBL" id="TDE34359.1"/>
    </source>
</evidence>
<evidence type="ECO:0000313" key="8">
    <source>
        <dbReference type="Proteomes" id="UP000294662"/>
    </source>
</evidence>
<dbReference type="PROSITE" id="PS00211">
    <property type="entry name" value="ABC_TRANSPORTER_1"/>
    <property type="match status" value="1"/>
</dbReference>
<reference evidence="7 8" key="1">
    <citation type="submission" date="2019-03" db="EMBL/GenBank/DDBJ databases">
        <authorList>
            <person name="Zhang S."/>
        </authorList>
    </citation>
    <scope>NUCLEOTIDE SEQUENCE [LARGE SCALE GENOMIC DNA]</scope>
    <source>
        <strain evidence="7 8">S4J41</strain>
    </source>
</reference>
<dbReference type="OrthoDB" id="9802264at2"/>
<comment type="similarity">
    <text evidence="2">Belongs to the ABC transporter superfamily.</text>
</comment>
<accession>A0A4R5EIP4</accession>
<evidence type="ECO:0000256" key="5">
    <source>
        <dbReference type="ARBA" id="ARBA00022840"/>
    </source>
</evidence>